<accession>A0A4R6S2U1</accession>
<keyword evidence="5" id="KW-1185">Reference proteome</keyword>
<keyword evidence="1" id="KW-0596">Phosphopantetheine</keyword>
<name>A0A4R6S2U1_LABRH</name>
<proteinExistence type="predicted"/>
<dbReference type="PROSITE" id="PS50075">
    <property type="entry name" value="CARRIER"/>
    <property type="match status" value="1"/>
</dbReference>
<dbReference type="Pfam" id="PF00975">
    <property type="entry name" value="Thioesterase"/>
    <property type="match status" value="1"/>
</dbReference>
<dbReference type="InterPro" id="IPR029058">
    <property type="entry name" value="AB_hydrolase_fold"/>
</dbReference>
<dbReference type="Proteomes" id="UP000295444">
    <property type="component" value="Unassembled WGS sequence"/>
</dbReference>
<dbReference type="AlphaFoldDB" id="A0A4R6S2U1"/>
<protein>
    <submittedName>
        <fullName evidence="4">Phosphopantetheine binding protein</fullName>
    </submittedName>
</protein>
<dbReference type="SUPFAM" id="SSF47336">
    <property type="entry name" value="ACP-like"/>
    <property type="match status" value="1"/>
</dbReference>
<evidence type="ECO:0000256" key="1">
    <source>
        <dbReference type="ARBA" id="ARBA00022450"/>
    </source>
</evidence>
<gene>
    <name evidence="4" type="ORF">EV186_107210</name>
</gene>
<feature type="domain" description="Carrier" evidence="3">
    <location>
        <begin position="15"/>
        <end position="89"/>
    </location>
</feature>
<dbReference type="EMBL" id="SNXZ01000007">
    <property type="protein sequence ID" value="TDP92975.1"/>
    <property type="molecule type" value="Genomic_DNA"/>
</dbReference>
<dbReference type="OrthoDB" id="2472181at2"/>
<dbReference type="InterPro" id="IPR036736">
    <property type="entry name" value="ACP-like_sf"/>
</dbReference>
<evidence type="ECO:0000259" key="3">
    <source>
        <dbReference type="PROSITE" id="PS50075"/>
    </source>
</evidence>
<evidence type="ECO:0000256" key="2">
    <source>
        <dbReference type="ARBA" id="ARBA00022553"/>
    </source>
</evidence>
<dbReference type="Gene3D" id="3.40.50.1820">
    <property type="entry name" value="alpha/beta hydrolase"/>
    <property type="match status" value="1"/>
</dbReference>
<dbReference type="InterPro" id="IPR020806">
    <property type="entry name" value="PKS_PP-bd"/>
</dbReference>
<dbReference type="InterPro" id="IPR001031">
    <property type="entry name" value="Thioesterase"/>
</dbReference>
<dbReference type="InterPro" id="IPR006162">
    <property type="entry name" value="Ppantetheine_attach_site"/>
</dbReference>
<comment type="caution">
    <text evidence="4">The sequence shown here is derived from an EMBL/GenBank/DDBJ whole genome shotgun (WGS) entry which is preliminary data.</text>
</comment>
<evidence type="ECO:0000313" key="5">
    <source>
        <dbReference type="Proteomes" id="UP000295444"/>
    </source>
</evidence>
<organism evidence="4 5">
    <name type="scientific">Labedaea rhizosphaerae</name>
    <dbReference type="NCBI Taxonomy" id="598644"/>
    <lineage>
        <taxon>Bacteria</taxon>
        <taxon>Bacillati</taxon>
        <taxon>Actinomycetota</taxon>
        <taxon>Actinomycetes</taxon>
        <taxon>Pseudonocardiales</taxon>
        <taxon>Pseudonocardiaceae</taxon>
        <taxon>Labedaea</taxon>
    </lineage>
</organism>
<dbReference type="SMART" id="SM00823">
    <property type="entry name" value="PKS_PP"/>
    <property type="match status" value="1"/>
</dbReference>
<evidence type="ECO:0000313" key="4">
    <source>
        <dbReference type="EMBL" id="TDP92975.1"/>
    </source>
</evidence>
<sequence length="306" mass="32659">MNPIVDEATDVGYQRPRDPVELWLARQWQHVLGFGVGIRDDFFGVGGNSLDAALVINGVLEEFGIQLPLNVMTERPTVAALAALLREQNARVTGPLLTIQDGDGSKPPLFLVHPVDGQLGVYGHLAQALGDEYTLHGLQAAGFWAGTSPLDTVADLARAYLDAIRAEQATGPYLLGATTSAAAVAHELAVLLGDEVRLLAVLDDDLLEPAPGPVSSDPVEALAVWRAHDLVPEDTSVEAAERMLRVRQSIEDAVRGWPPRPHPGVLDLFTTASGPSTVDLPAAEVRVHECAPDDQRLAVALRELIG</sequence>
<reference evidence="4 5" key="1">
    <citation type="submission" date="2019-03" db="EMBL/GenBank/DDBJ databases">
        <title>Genomic Encyclopedia of Type Strains, Phase IV (KMG-IV): sequencing the most valuable type-strain genomes for metagenomic binning, comparative biology and taxonomic classification.</title>
        <authorList>
            <person name="Goeker M."/>
        </authorList>
    </citation>
    <scope>NUCLEOTIDE SEQUENCE [LARGE SCALE GENOMIC DNA]</scope>
    <source>
        <strain evidence="4 5">DSM 45361</strain>
    </source>
</reference>
<dbReference type="GO" id="GO:0031177">
    <property type="term" value="F:phosphopantetheine binding"/>
    <property type="evidence" value="ECO:0007669"/>
    <property type="project" value="InterPro"/>
</dbReference>
<dbReference type="SUPFAM" id="SSF53474">
    <property type="entry name" value="alpha/beta-Hydrolases"/>
    <property type="match status" value="1"/>
</dbReference>
<dbReference type="PROSITE" id="PS00012">
    <property type="entry name" value="PHOSPHOPANTETHEINE"/>
    <property type="match status" value="1"/>
</dbReference>
<dbReference type="InterPro" id="IPR009081">
    <property type="entry name" value="PP-bd_ACP"/>
</dbReference>
<keyword evidence="2" id="KW-0597">Phosphoprotein</keyword>
<dbReference type="Pfam" id="PF00550">
    <property type="entry name" value="PP-binding"/>
    <property type="match status" value="1"/>
</dbReference>
<dbReference type="RefSeq" id="WP_133853313.1">
    <property type="nucleotide sequence ID" value="NZ_SNXZ01000007.1"/>
</dbReference>